<evidence type="ECO:0000256" key="3">
    <source>
        <dbReference type="ARBA" id="ARBA00022679"/>
    </source>
</evidence>
<dbReference type="Proteomes" id="UP000823486">
    <property type="component" value="Unassembled WGS sequence"/>
</dbReference>
<gene>
    <name evidence="6" type="ORF">JOC77_000180</name>
</gene>
<reference evidence="6 7" key="1">
    <citation type="submission" date="2021-01" db="EMBL/GenBank/DDBJ databases">
        <title>Genomic Encyclopedia of Type Strains, Phase IV (KMG-IV): sequencing the most valuable type-strain genomes for metagenomic binning, comparative biology and taxonomic classification.</title>
        <authorList>
            <person name="Goeker M."/>
        </authorList>
    </citation>
    <scope>NUCLEOTIDE SEQUENCE [LARGE SCALE GENOMIC DNA]</scope>
    <source>
        <strain evidence="6 7">DSM 105482</strain>
    </source>
</reference>
<dbReference type="RefSeq" id="WP_239558514.1">
    <property type="nucleotide sequence ID" value="NZ_JAFBFI010000001.1"/>
</dbReference>
<evidence type="ECO:0000313" key="6">
    <source>
        <dbReference type="EMBL" id="MBM7690777.1"/>
    </source>
</evidence>
<dbReference type="CDD" id="cd06439">
    <property type="entry name" value="CESA_like_1"/>
    <property type="match status" value="1"/>
</dbReference>
<evidence type="ECO:0000256" key="2">
    <source>
        <dbReference type="ARBA" id="ARBA00022676"/>
    </source>
</evidence>
<keyword evidence="3" id="KW-0808">Transferase</keyword>
<keyword evidence="4" id="KW-0472">Membrane</keyword>
<proteinExistence type="inferred from homology"/>
<dbReference type="InterPro" id="IPR029044">
    <property type="entry name" value="Nucleotide-diphossugar_trans"/>
</dbReference>
<feature type="transmembrane region" description="Helical" evidence="4">
    <location>
        <begin position="316"/>
        <end position="333"/>
    </location>
</feature>
<dbReference type="EMBL" id="JAFBFI010000001">
    <property type="protein sequence ID" value="MBM7690777.1"/>
    <property type="molecule type" value="Genomic_DNA"/>
</dbReference>
<dbReference type="Gene3D" id="3.90.550.10">
    <property type="entry name" value="Spore Coat Polysaccharide Biosynthesis Protein SpsA, Chain A"/>
    <property type="match status" value="1"/>
</dbReference>
<dbReference type="InterPro" id="IPR001173">
    <property type="entry name" value="Glyco_trans_2-like"/>
</dbReference>
<dbReference type="PANTHER" id="PTHR43630">
    <property type="entry name" value="POLY-BETA-1,6-N-ACETYL-D-GLUCOSAMINE SYNTHASE"/>
    <property type="match status" value="1"/>
</dbReference>
<organism evidence="6 7">
    <name type="scientific">Peribacillus deserti</name>
    <dbReference type="NCBI Taxonomy" id="673318"/>
    <lineage>
        <taxon>Bacteria</taxon>
        <taxon>Bacillati</taxon>
        <taxon>Bacillota</taxon>
        <taxon>Bacilli</taxon>
        <taxon>Bacillales</taxon>
        <taxon>Bacillaceae</taxon>
        <taxon>Peribacillus</taxon>
    </lineage>
</organism>
<evidence type="ECO:0000259" key="5">
    <source>
        <dbReference type="Pfam" id="PF00535"/>
    </source>
</evidence>
<accession>A0ABS2QCG2</accession>
<keyword evidence="2" id="KW-0328">Glycosyltransferase</keyword>
<feature type="transmembrane region" description="Helical" evidence="4">
    <location>
        <begin position="369"/>
        <end position="387"/>
    </location>
</feature>
<dbReference type="Pfam" id="PF00535">
    <property type="entry name" value="Glycos_transf_2"/>
    <property type="match status" value="1"/>
</dbReference>
<name>A0ABS2QCG2_9BACI</name>
<sequence>MLEYQLKRYEGETIMELLLQSLFYFSGFIIVWAMVGYPLSLKFIGEIYNKRELEKDYSHQPTVTVMVVAHNEEKVILDKMNKILDLDYPIDKINFLVSSDNSTDKTNEIVRQFIGEHKERNIRLYEVQSRKGKTNAQNEAQKTVTTEYLVLTDANSIMDKNSIKELMAAFTSNDIAYVSGRLKIINQDVSNISNSEASYWDSDMVAREVEGRVQTITAGNGAIYACRNSDYFDFNPIQCHDSAMPLYYGLQGKRAICNHDAIAYEKAGEVIEDEFKRKVRMNRMILKQILPDLRILNIFKYKWFSYFYFGHRTCRYLLWISHLIVFMTNGFLISQSWFYGSTFAFQVLFYLLAMLKLITQVDNKALNMIYYYCVTVVAQWGGVITILTRKARPFWEKAESTR</sequence>
<feature type="transmembrane region" description="Helical" evidence="4">
    <location>
        <begin position="339"/>
        <end position="357"/>
    </location>
</feature>
<dbReference type="SUPFAM" id="SSF53448">
    <property type="entry name" value="Nucleotide-diphospho-sugar transferases"/>
    <property type="match status" value="1"/>
</dbReference>
<protein>
    <submittedName>
        <fullName evidence="6">Glycosyltransferase involved in cell wall biosynthesis</fullName>
    </submittedName>
</protein>
<evidence type="ECO:0000256" key="4">
    <source>
        <dbReference type="SAM" id="Phobius"/>
    </source>
</evidence>
<comment type="caution">
    <text evidence="6">The sequence shown here is derived from an EMBL/GenBank/DDBJ whole genome shotgun (WGS) entry which is preliminary data.</text>
</comment>
<keyword evidence="4" id="KW-1133">Transmembrane helix</keyword>
<evidence type="ECO:0000256" key="1">
    <source>
        <dbReference type="ARBA" id="ARBA00006739"/>
    </source>
</evidence>
<keyword evidence="4" id="KW-0812">Transmembrane</keyword>
<evidence type="ECO:0000313" key="7">
    <source>
        <dbReference type="Proteomes" id="UP000823486"/>
    </source>
</evidence>
<feature type="domain" description="Glycosyltransferase 2-like" evidence="5">
    <location>
        <begin position="64"/>
        <end position="197"/>
    </location>
</feature>
<dbReference type="PANTHER" id="PTHR43630:SF1">
    <property type="entry name" value="POLY-BETA-1,6-N-ACETYL-D-GLUCOSAMINE SYNTHASE"/>
    <property type="match status" value="1"/>
</dbReference>
<keyword evidence="7" id="KW-1185">Reference proteome</keyword>
<comment type="similarity">
    <text evidence="1">Belongs to the glycosyltransferase 2 family.</text>
</comment>
<feature type="transmembrane region" description="Helical" evidence="4">
    <location>
        <begin position="22"/>
        <end position="41"/>
    </location>
</feature>